<name>A0A167C8P5_9GAMM</name>
<gene>
    <name evidence="1" type="ORF">N482_09875</name>
</gene>
<organism evidence="1 2">
    <name type="scientific">Pseudoalteromonas luteoviolacea NCIMB 1942</name>
    <dbReference type="NCBI Taxonomy" id="1365253"/>
    <lineage>
        <taxon>Bacteria</taxon>
        <taxon>Pseudomonadati</taxon>
        <taxon>Pseudomonadota</taxon>
        <taxon>Gammaproteobacteria</taxon>
        <taxon>Alteromonadales</taxon>
        <taxon>Pseudoalteromonadaceae</taxon>
        <taxon>Pseudoalteromonas</taxon>
    </lineage>
</organism>
<reference evidence="1 2" key="1">
    <citation type="submission" date="2013-07" db="EMBL/GenBank/DDBJ databases">
        <title>Comparative Genomic and Metabolomic Analysis of Twelve Strains of Pseudoalteromonas luteoviolacea.</title>
        <authorList>
            <person name="Vynne N.G."/>
            <person name="Mansson M."/>
            <person name="Gram L."/>
        </authorList>
    </citation>
    <scope>NUCLEOTIDE SEQUENCE [LARGE SCALE GENOMIC DNA]</scope>
    <source>
        <strain evidence="1 2">NCIMB 1942</strain>
    </source>
</reference>
<evidence type="ECO:0000313" key="1">
    <source>
        <dbReference type="EMBL" id="KZN47375.1"/>
    </source>
</evidence>
<accession>A0A167C8P5</accession>
<sequence>MVPFFIASVKNDSYSVSPVLLLWGCALSNIPEGDFGGYAVFQAVQIHGCMRFIGLKDIAKLQPIK</sequence>
<evidence type="ECO:0000313" key="2">
    <source>
        <dbReference type="Proteomes" id="UP000076587"/>
    </source>
</evidence>
<dbReference type="PATRIC" id="fig|1365253.3.peg.2402"/>
<dbReference type="AlphaFoldDB" id="A0A167C8P5"/>
<dbReference type="EMBL" id="AUXT01000156">
    <property type="protein sequence ID" value="KZN47375.1"/>
    <property type="molecule type" value="Genomic_DNA"/>
</dbReference>
<protein>
    <submittedName>
        <fullName evidence="1">Uncharacterized protein</fullName>
    </submittedName>
</protein>
<proteinExistence type="predicted"/>
<comment type="caution">
    <text evidence="1">The sequence shown here is derived from an EMBL/GenBank/DDBJ whole genome shotgun (WGS) entry which is preliminary data.</text>
</comment>
<dbReference type="Proteomes" id="UP000076587">
    <property type="component" value="Unassembled WGS sequence"/>
</dbReference>